<keyword evidence="6" id="KW-0630">Potassium</keyword>
<keyword evidence="3" id="KW-0633">Potassium transport</keyword>
<organism evidence="14 15">
    <name type="scientific">Cymbomonas tetramitiformis</name>
    <dbReference type="NCBI Taxonomy" id="36881"/>
    <lineage>
        <taxon>Eukaryota</taxon>
        <taxon>Viridiplantae</taxon>
        <taxon>Chlorophyta</taxon>
        <taxon>Pyramimonadophyceae</taxon>
        <taxon>Pyramimonadales</taxon>
        <taxon>Pyramimonadaceae</taxon>
        <taxon>Cymbomonas</taxon>
    </lineage>
</organism>
<proteinExistence type="predicted"/>
<dbReference type="Proteomes" id="UP001190700">
    <property type="component" value="Unassembled WGS sequence"/>
</dbReference>
<keyword evidence="10" id="KW-0407">Ion channel</keyword>
<keyword evidence="4" id="KW-0812">Transmembrane</keyword>
<keyword evidence="8" id="KW-0406">Ion transport</keyword>
<reference evidence="14 15" key="1">
    <citation type="journal article" date="2015" name="Genome Biol. Evol.">
        <title>Comparative Genomics of a Bacterivorous Green Alga Reveals Evolutionary Causalities and Consequences of Phago-Mixotrophic Mode of Nutrition.</title>
        <authorList>
            <person name="Burns J.A."/>
            <person name="Paasch A."/>
            <person name="Narechania A."/>
            <person name="Kim E."/>
        </authorList>
    </citation>
    <scope>NUCLEOTIDE SEQUENCE [LARGE SCALE GENOMIC DNA]</scope>
    <source>
        <strain evidence="14 15">PLY_AMNH</strain>
    </source>
</reference>
<keyword evidence="5" id="KW-0631">Potassium channel</keyword>
<gene>
    <name evidence="14" type="ORF">CYMTET_51525</name>
</gene>
<dbReference type="InterPro" id="IPR003929">
    <property type="entry name" value="K_chnl_BK_asu"/>
</dbReference>
<feature type="region of interest" description="Disordered" evidence="11">
    <location>
        <begin position="820"/>
        <end position="870"/>
    </location>
</feature>
<feature type="domain" description="Calcium-activated potassium channel BK alpha subunit" evidence="12">
    <location>
        <begin position="58"/>
        <end position="144"/>
    </location>
</feature>
<feature type="compositionally biased region" description="Polar residues" evidence="11">
    <location>
        <begin position="824"/>
        <end position="850"/>
    </location>
</feature>
<feature type="domain" description="RCK N-terminal" evidence="13">
    <location>
        <begin position="317"/>
        <end position="416"/>
    </location>
</feature>
<dbReference type="Pfam" id="PF22614">
    <property type="entry name" value="Slo-like_RCK"/>
    <property type="match status" value="1"/>
</dbReference>
<feature type="compositionally biased region" description="Acidic residues" evidence="11">
    <location>
        <begin position="486"/>
        <end position="498"/>
    </location>
</feature>
<name>A0AAE0BKV4_9CHLO</name>
<comment type="caution">
    <text evidence="14">The sequence shown here is derived from an EMBL/GenBank/DDBJ whole genome shotgun (WGS) entry which is preliminary data.</text>
</comment>
<evidence type="ECO:0000259" key="12">
    <source>
        <dbReference type="Pfam" id="PF03493"/>
    </source>
</evidence>
<dbReference type="InterPro" id="IPR047871">
    <property type="entry name" value="K_chnl_Slo-like"/>
</dbReference>
<dbReference type="GO" id="GO:0005267">
    <property type="term" value="F:potassium channel activity"/>
    <property type="evidence" value="ECO:0007669"/>
    <property type="project" value="UniProtKB-KW"/>
</dbReference>
<evidence type="ECO:0000313" key="14">
    <source>
        <dbReference type="EMBL" id="KAK3238466.1"/>
    </source>
</evidence>
<dbReference type="Pfam" id="PF03493">
    <property type="entry name" value="BK_channel_a"/>
    <property type="match status" value="1"/>
</dbReference>
<evidence type="ECO:0000313" key="15">
    <source>
        <dbReference type="Proteomes" id="UP001190700"/>
    </source>
</evidence>
<protein>
    <submittedName>
        <fullName evidence="14">Uncharacterized protein</fullName>
    </submittedName>
</protein>
<keyword evidence="2" id="KW-0813">Transport</keyword>
<dbReference type="InterPro" id="IPR003148">
    <property type="entry name" value="RCK_N"/>
</dbReference>
<sequence>MQDPEQEDKMNILLATGIMKMMPWLPIRLMLILPESCDRAIEFNIKPYSCFSIQQQVAELMSLSVQCPGISTVLLNCARQVEPVFEDELNQPDFRECMEPWVPGYLQGVAMEIYGCLLQKDFKGMTFTRAALFIWQKTRGVLIAAMVGGRVIPNPAKTKIKENTVCFIIASDRIQLKSVIRPDLYEWRNVFFRERHKMHIIHNHDGARRNSLAVTRFHKPSSTINKFNNNGGMLESVSNKFFFGKELMSGKDIAEDNTNNKSGNRWNLRLMDEAEEGLDLFSKFKMFTSHASESYSTTIGDIEEMQSSIDHIISHGNHIVFVAFSGNLWGQIIAFIQPLRMLYLAVYSHIIVLCSETAPPELCKMFHCVVFVKGDPWNKHHLERLNIHTAKFVVTFDGNSLVGHNESMMDHRTILLQDLLQSGVIAGGAPARYNALLCMHSPHNYRQLSEQKLGMMEKGRSRQYSHVPGSGRSTPGFRGPHVPGEEIGDSIPEDEEEGANLPPTPSPIDALQNLKTKRQKKARRYSFEAPERLAPELTAVRSKKDTFITKQLSAVRLAVANFFFALRRFGNLSLSPAMLKENMISKQMVLPHMHPQFAAGCCCSIGDITRLFAYAFHTPGTLELLRALACPLPKTVSEISSLSMLWSWSIPEQFHGQTFDDLYTACAKHNVVVMALQRPGERSSSLPYVSCAPPADTVLGRGDLAMALGNLDWAKKNVVRDEFLEIVRLRTATRTIEKMLGPKISEIYKKRMGNLVDSKTMERGVTLPTRKAEEGHVQPGVSTYPIEDSSESPRSCLGGGELTAEDPATQLDPKFLDKAKECSASHSPSLGQVASDTLSQRRMSNSQTMDLTRGLQSNSSSLSQNEEFQQMRRNSVLRTFPLDFV</sequence>
<dbReference type="AlphaFoldDB" id="A0AAE0BKV4"/>
<evidence type="ECO:0000259" key="13">
    <source>
        <dbReference type="Pfam" id="PF22614"/>
    </source>
</evidence>
<evidence type="ECO:0000256" key="11">
    <source>
        <dbReference type="SAM" id="MobiDB-lite"/>
    </source>
</evidence>
<evidence type="ECO:0000256" key="8">
    <source>
        <dbReference type="ARBA" id="ARBA00023065"/>
    </source>
</evidence>
<comment type="subcellular location">
    <subcellularLocation>
        <location evidence="1">Membrane</location>
        <topology evidence="1">Multi-pass membrane protein</topology>
    </subcellularLocation>
</comment>
<keyword evidence="9" id="KW-0472">Membrane</keyword>
<evidence type="ECO:0000256" key="10">
    <source>
        <dbReference type="ARBA" id="ARBA00023303"/>
    </source>
</evidence>
<dbReference type="PANTHER" id="PTHR10027:SF10">
    <property type="entry name" value="SLOWPOKE 2, ISOFORM D"/>
    <property type="match status" value="1"/>
</dbReference>
<evidence type="ECO:0000256" key="4">
    <source>
        <dbReference type="ARBA" id="ARBA00022692"/>
    </source>
</evidence>
<dbReference type="PANTHER" id="PTHR10027">
    <property type="entry name" value="CALCIUM-ACTIVATED POTASSIUM CHANNEL ALPHA CHAIN"/>
    <property type="match status" value="1"/>
</dbReference>
<keyword evidence="15" id="KW-1185">Reference proteome</keyword>
<evidence type="ECO:0000256" key="2">
    <source>
        <dbReference type="ARBA" id="ARBA00022448"/>
    </source>
</evidence>
<feature type="region of interest" description="Disordered" evidence="11">
    <location>
        <begin position="456"/>
        <end position="510"/>
    </location>
</feature>
<evidence type="ECO:0000256" key="1">
    <source>
        <dbReference type="ARBA" id="ARBA00004141"/>
    </source>
</evidence>
<dbReference type="GO" id="GO:0016020">
    <property type="term" value="C:membrane"/>
    <property type="evidence" value="ECO:0007669"/>
    <property type="project" value="UniProtKB-SubCell"/>
</dbReference>
<evidence type="ECO:0000256" key="6">
    <source>
        <dbReference type="ARBA" id="ARBA00022958"/>
    </source>
</evidence>
<feature type="compositionally biased region" description="Low complexity" evidence="11">
    <location>
        <begin position="855"/>
        <end position="867"/>
    </location>
</feature>
<feature type="region of interest" description="Disordered" evidence="11">
    <location>
        <begin position="767"/>
        <end position="807"/>
    </location>
</feature>
<evidence type="ECO:0000256" key="9">
    <source>
        <dbReference type="ARBA" id="ARBA00023136"/>
    </source>
</evidence>
<evidence type="ECO:0000256" key="7">
    <source>
        <dbReference type="ARBA" id="ARBA00022989"/>
    </source>
</evidence>
<accession>A0AAE0BKV4</accession>
<dbReference type="EMBL" id="LGRX02034206">
    <property type="protein sequence ID" value="KAK3238466.1"/>
    <property type="molecule type" value="Genomic_DNA"/>
</dbReference>
<keyword evidence="7" id="KW-1133">Transmembrane helix</keyword>
<evidence type="ECO:0000256" key="5">
    <source>
        <dbReference type="ARBA" id="ARBA00022826"/>
    </source>
</evidence>
<evidence type="ECO:0000256" key="3">
    <source>
        <dbReference type="ARBA" id="ARBA00022538"/>
    </source>
</evidence>